<comment type="caution">
    <text evidence="1">The sequence shown here is derived from an EMBL/GenBank/DDBJ whole genome shotgun (WGS) entry which is preliminary data.</text>
</comment>
<keyword evidence="2" id="KW-1185">Reference proteome</keyword>
<feature type="non-terminal residue" evidence="1">
    <location>
        <position position="1"/>
    </location>
</feature>
<proteinExistence type="predicted"/>
<dbReference type="Proteomes" id="UP001607303">
    <property type="component" value="Unassembled WGS sequence"/>
</dbReference>
<organism evidence="1 2">
    <name type="scientific">Vespula maculifrons</name>
    <name type="common">Eastern yellow jacket</name>
    <name type="synonym">Wasp</name>
    <dbReference type="NCBI Taxonomy" id="7453"/>
    <lineage>
        <taxon>Eukaryota</taxon>
        <taxon>Metazoa</taxon>
        <taxon>Ecdysozoa</taxon>
        <taxon>Arthropoda</taxon>
        <taxon>Hexapoda</taxon>
        <taxon>Insecta</taxon>
        <taxon>Pterygota</taxon>
        <taxon>Neoptera</taxon>
        <taxon>Endopterygota</taxon>
        <taxon>Hymenoptera</taxon>
        <taxon>Apocrita</taxon>
        <taxon>Aculeata</taxon>
        <taxon>Vespoidea</taxon>
        <taxon>Vespidae</taxon>
        <taxon>Vespinae</taxon>
        <taxon>Vespula</taxon>
    </lineage>
</organism>
<dbReference type="EMBL" id="JAYRBN010000027">
    <property type="protein sequence ID" value="KAL2749229.1"/>
    <property type="molecule type" value="Genomic_DNA"/>
</dbReference>
<protein>
    <submittedName>
        <fullName evidence="1">Uncharacterized protein</fullName>
    </submittedName>
</protein>
<sequence>TQIVWNKVLVNIDINSKYVINEFLYLGKDKKKDCLIPFEDCSQVDETIYKMRKECDHRQYFYDHFTAVHKTICKKIYC</sequence>
<accession>A0ABD2CVQ7</accession>
<name>A0ABD2CVQ7_VESMC</name>
<gene>
    <name evidence="1" type="ORF">V1477_002169</name>
</gene>
<dbReference type="AlphaFoldDB" id="A0ABD2CVQ7"/>
<evidence type="ECO:0000313" key="1">
    <source>
        <dbReference type="EMBL" id="KAL2749229.1"/>
    </source>
</evidence>
<evidence type="ECO:0000313" key="2">
    <source>
        <dbReference type="Proteomes" id="UP001607303"/>
    </source>
</evidence>
<reference evidence="1 2" key="1">
    <citation type="journal article" date="2024" name="Ann. Entomol. Soc. Am.">
        <title>Genomic analyses of the southern and eastern yellowjacket wasps (Hymenoptera: Vespidae) reveal evolutionary signatures of social life.</title>
        <authorList>
            <person name="Catto M.A."/>
            <person name="Caine P.B."/>
            <person name="Orr S.E."/>
            <person name="Hunt B.G."/>
            <person name="Goodisman M.A.D."/>
        </authorList>
    </citation>
    <scope>NUCLEOTIDE SEQUENCE [LARGE SCALE GENOMIC DNA]</scope>
    <source>
        <strain evidence="1">232</strain>
        <tissue evidence="1">Head and thorax</tissue>
    </source>
</reference>